<evidence type="ECO:0000256" key="9">
    <source>
        <dbReference type="ARBA" id="ARBA00023204"/>
    </source>
</evidence>
<evidence type="ECO:0000256" key="4">
    <source>
        <dbReference type="ARBA" id="ARBA00022723"/>
    </source>
</evidence>
<dbReference type="EMBL" id="JAFVMG010000002">
    <property type="protein sequence ID" value="MBO1327633.1"/>
    <property type="molecule type" value="Genomic_DNA"/>
</dbReference>
<accession>A0ABS3LJ50</accession>
<reference evidence="11 12" key="1">
    <citation type="submission" date="2021-03" db="EMBL/GenBank/DDBJ databases">
        <title>The complete genome sequence of Acetobacter suratthaniensis TBRC 1719.</title>
        <authorList>
            <person name="Charoenyingcharoen P."/>
            <person name="Yukphan P."/>
        </authorList>
    </citation>
    <scope>NUCLEOTIDE SEQUENCE [LARGE SCALE GENOMIC DNA]</scope>
    <source>
        <strain evidence="11 12">TBRC 1719</strain>
    </source>
</reference>
<evidence type="ECO:0000256" key="6">
    <source>
        <dbReference type="ARBA" id="ARBA00022801"/>
    </source>
</evidence>
<evidence type="ECO:0000256" key="1">
    <source>
        <dbReference type="ARBA" id="ARBA00006521"/>
    </source>
</evidence>
<dbReference type="CDD" id="cd10030">
    <property type="entry name" value="UDG-F4_TTUDGA_SPO1dp_like"/>
    <property type="match status" value="1"/>
</dbReference>
<dbReference type="SUPFAM" id="SSF52141">
    <property type="entry name" value="Uracil-DNA glycosylase-like"/>
    <property type="match status" value="1"/>
</dbReference>
<proteinExistence type="inferred from homology"/>
<evidence type="ECO:0000256" key="3">
    <source>
        <dbReference type="ARBA" id="ARBA00022485"/>
    </source>
</evidence>
<dbReference type="NCBIfam" id="TIGR03914">
    <property type="entry name" value="UDG_fam_dom"/>
    <property type="match status" value="1"/>
</dbReference>
<dbReference type="PANTHER" id="PTHR33693">
    <property type="entry name" value="TYPE-5 URACIL-DNA GLYCOSYLASE"/>
    <property type="match status" value="1"/>
</dbReference>
<keyword evidence="9" id="KW-0234">DNA repair</keyword>
<comment type="caution">
    <text evidence="11">The sequence shown here is derived from an EMBL/GenBank/DDBJ whole genome shotgun (WGS) entry which is preliminary data.</text>
</comment>
<feature type="domain" description="Uracil-DNA glycosylase-like" evidence="10">
    <location>
        <begin position="249"/>
        <end position="409"/>
    </location>
</feature>
<dbReference type="PANTHER" id="PTHR33693:SF9">
    <property type="entry name" value="TYPE-4 URACIL-DNA GLYCOSYLASE"/>
    <property type="match status" value="1"/>
</dbReference>
<dbReference type="InterPro" id="IPR036895">
    <property type="entry name" value="Uracil-DNA_glycosylase-like_sf"/>
</dbReference>
<keyword evidence="8" id="KW-0411">Iron-sulfur</keyword>
<dbReference type="Pfam" id="PF03167">
    <property type="entry name" value="UDG"/>
    <property type="match status" value="1"/>
</dbReference>
<keyword evidence="7" id="KW-0408">Iron</keyword>
<evidence type="ECO:0000256" key="5">
    <source>
        <dbReference type="ARBA" id="ARBA00022763"/>
    </source>
</evidence>
<evidence type="ECO:0000259" key="10">
    <source>
        <dbReference type="SMART" id="SM00986"/>
    </source>
</evidence>
<name>A0ABS3LJ50_9PROT</name>
<dbReference type="InterPro" id="IPR005122">
    <property type="entry name" value="Uracil-DNA_glycosylase-like"/>
</dbReference>
<evidence type="ECO:0000256" key="7">
    <source>
        <dbReference type="ARBA" id="ARBA00023004"/>
    </source>
</evidence>
<comment type="similarity">
    <text evidence="1">Belongs to the uracil-DNA glycosylase (UDG) superfamily. Type 4 (UDGa) family.</text>
</comment>
<gene>
    <name evidence="11" type="ORF">J2D75_03970</name>
</gene>
<dbReference type="Proteomes" id="UP000664399">
    <property type="component" value="Unassembled WGS sequence"/>
</dbReference>
<evidence type="ECO:0000256" key="8">
    <source>
        <dbReference type="ARBA" id="ARBA00023014"/>
    </source>
</evidence>
<keyword evidence="4" id="KW-0479">Metal-binding</keyword>
<keyword evidence="3" id="KW-0004">4Fe-4S</keyword>
<dbReference type="InterPro" id="IPR051536">
    <property type="entry name" value="UDG_Type-4/5"/>
</dbReference>
<evidence type="ECO:0000313" key="11">
    <source>
        <dbReference type="EMBL" id="MBO1327633.1"/>
    </source>
</evidence>
<sequence>MAESVLAHQVDFSAWRQAVRWHIARETPPESLHWRVAGFGEALPEQDSGKESAPSGLRVTLSRALLALLEDAIQARDETRFSLGYTILYRLARRELSLGNGHDPDLMALRALAESVRRETRAFRQRFSTFAANRSTACLHDAPAHYILEANAAFCQARMPRLWEICSPYRRVLWNGQRLFFGPGETEATHVQASTWQPSGQGCWQGYPNTVQPPSLEETRQADSLAALGALAMDCRACPSWEKATRTVFGSGQGRLRLMLVGEQPGDQEDLAGVPFVGPAGQVLDRALAEAGLNREQIYVTNAVKHFGFTWRNGRRLHQKPDEGAINACHVWLEAERRILDPVLVVMLGATAARSVLKRPITISRERSRILPLDETTSGLVTVHPSYLLRLPDESTRQKEYERFVADIKLARDYLCSKGLL</sequence>
<keyword evidence="6" id="KW-0378">Hydrolase</keyword>
<evidence type="ECO:0000313" key="12">
    <source>
        <dbReference type="Proteomes" id="UP000664399"/>
    </source>
</evidence>
<evidence type="ECO:0000256" key="2">
    <source>
        <dbReference type="ARBA" id="ARBA00019403"/>
    </source>
</evidence>
<protein>
    <recommendedName>
        <fullName evidence="2">Type-4 uracil-DNA glycosylase</fullName>
    </recommendedName>
</protein>
<dbReference type="Gene3D" id="3.40.470.10">
    <property type="entry name" value="Uracil-DNA glycosylase-like domain"/>
    <property type="match status" value="1"/>
</dbReference>
<keyword evidence="12" id="KW-1185">Reference proteome</keyword>
<keyword evidence="5" id="KW-0227">DNA damage</keyword>
<organism evidence="11 12">
    <name type="scientific">Acetobacter suratthaniensis</name>
    <dbReference type="NCBI Taxonomy" id="1502841"/>
    <lineage>
        <taxon>Bacteria</taxon>
        <taxon>Pseudomonadati</taxon>
        <taxon>Pseudomonadota</taxon>
        <taxon>Alphaproteobacteria</taxon>
        <taxon>Acetobacterales</taxon>
        <taxon>Acetobacteraceae</taxon>
        <taxon>Acetobacter</taxon>
    </lineage>
</organism>
<dbReference type="InterPro" id="IPR005273">
    <property type="entry name" value="Ura-DNA_glyco_family4"/>
</dbReference>
<dbReference type="SMART" id="SM00987">
    <property type="entry name" value="UreE_C"/>
    <property type="match status" value="1"/>
</dbReference>
<dbReference type="SMART" id="SM00986">
    <property type="entry name" value="UDG"/>
    <property type="match status" value="1"/>
</dbReference>